<protein>
    <recommendedName>
        <fullName evidence="4 10">D-3-phosphoglycerate dehydrogenase</fullName>
        <ecNumber evidence="3 10">1.1.1.95</ecNumber>
    </recommendedName>
</protein>
<evidence type="ECO:0000256" key="5">
    <source>
        <dbReference type="ARBA" id="ARBA00022605"/>
    </source>
</evidence>
<comment type="similarity">
    <text evidence="2 10">Belongs to the D-isomer specific 2-hydroxyacid dehydrogenase family.</text>
</comment>
<dbReference type="PROSITE" id="PS51671">
    <property type="entry name" value="ACT"/>
    <property type="match status" value="1"/>
</dbReference>
<evidence type="ECO:0000313" key="12">
    <source>
        <dbReference type="EMBL" id="KZX14030.1"/>
    </source>
</evidence>
<dbReference type="Gene3D" id="3.30.70.260">
    <property type="match status" value="1"/>
</dbReference>
<dbReference type="CDD" id="cd04902">
    <property type="entry name" value="ACT_3PGDH-xct"/>
    <property type="match status" value="1"/>
</dbReference>
<dbReference type="SUPFAM" id="SSF51735">
    <property type="entry name" value="NAD(P)-binding Rossmann-fold domains"/>
    <property type="match status" value="1"/>
</dbReference>
<dbReference type="STRING" id="49547.MBCUR_06480"/>
<reference evidence="12 13" key="1">
    <citation type="submission" date="2016-04" db="EMBL/GenBank/DDBJ databases">
        <title>Genome sequence of Methanobrevibacter curvatus DSM 11111.</title>
        <authorList>
            <person name="Poehlein A."/>
            <person name="Seedorf H."/>
            <person name="Daniel R."/>
        </authorList>
    </citation>
    <scope>NUCLEOTIDE SEQUENCE [LARGE SCALE GENOMIC DNA]</scope>
    <source>
        <strain evidence="12 13">DSM 11111</strain>
    </source>
</reference>
<dbReference type="RefSeq" id="WP_067090120.1">
    <property type="nucleotide sequence ID" value="NZ_LWMV01000125.1"/>
</dbReference>
<dbReference type="InterPro" id="IPR006140">
    <property type="entry name" value="D-isomer_DH_NAD-bd"/>
</dbReference>
<dbReference type="UniPathway" id="UPA00135">
    <property type="reaction ID" value="UER00196"/>
</dbReference>
<evidence type="ECO:0000256" key="4">
    <source>
        <dbReference type="ARBA" id="ARBA00021582"/>
    </source>
</evidence>
<dbReference type="InterPro" id="IPR050857">
    <property type="entry name" value="D-2-hydroxyacid_DH"/>
</dbReference>
<dbReference type="Gene3D" id="3.30.1330.90">
    <property type="entry name" value="D-3-phosphoglycerate dehydrogenase, domain 3"/>
    <property type="match status" value="1"/>
</dbReference>
<keyword evidence="8 10" id="KW-0718">Serine biosynthesis</keyword>
<dbReference type="PROSITE" id="PS00671">
    <property type="entry name" value="D_2_HYDROXYACID_DH_3"/>
    <property type="match status" value="1"/>
</dbReference>
<evidence type="ECO:0000256" key="10">
    <source>
        <dbReference type="RuleBase" id="RU363003"/>
    </source>
</evidence>
<comment type="pathway">
    <text evidence="1 10">Amino-acid biosynthesis; L-serine biosynthesis; L-serine from 3-phospho-D-glycerate: step 1/3.</text>
</comment>
<dbReference type="InterPro" id="IPR002912">
    <property type="entry name" value="ACT_dom"/>
</dbReference>
<keyword evidence="5 10" id="KW-0028">Amino-acid biosynthesis</keyword>
<dbReference type="Pfam" id="PF02826">
    <property type="entry name" value="2-Hacid_dh_C"/>
    <property type="match status" value="1"/>
</dbReference>
<dbReference type="InterPro" id="IPR029009">
    <property type="entry name" value="ASB_dom_sf"/>
</dbReference>
<dbReference type="InterPro" id="IPR045626">
    <property type="entry name" value="PGDH_ASB_dom"/>
</dbReference>
<evidence type="ECO:0000256" key="1">
    <source>
        <dbReference type="ARBA" id="ARBA00005216"/>
    </source>
</evidence>
<dbReference type="InterPro" id="IPR045865">
    <property type="entry name" value="ACT-like_dom_sf"/>
</dbReference>
<dbReference type="PANTHER" id="PTHR42789">
    <property type="entry name" value="D-ISOMER SPECIFIC 2-HYDROXYACID DEHYDROGENASE FAMILY PROTEIN (AFU_ORTHOLOGUE AFUA_6G10090)"/>
    <property type="match status" value="1"/>
</dbReference>
<keyword evidence="7 10" id="KW-0520">NAD</keyword>
<dbReference type="Pfam" id="PF00389">
    <property type="entry name" value="2-Hacid_dh"/>
    <property type="match status" value="1"/>
</dbReference>
<dbReference type="NCBIfam" id="TIGR01327">
    <property type="entry name" value="PGDH"/>
    <property type="match status" value="1"/>
</dbReference>
<sequence length="524" mass="57371">MKVLIADSIDEKGVENLKEVADVIVDTKITPEELIKTIDQYDAIVVRSRTKLTKEIIEKADNLKIIARAGVGVDNVDVDAATKKGIMVVNTAESTTVTVAEHTMGLILTSARKIAIADKSVKSNKWEKAKFMGTELKNKTLGVLGMGRIGSQVVSRCKAFEMDAIVYDPYLPPEVAKNMGVELVNEVHDLLKEADFITIHVPLTPETKDLIDEEEFEIMKDNAFIVNCARGGIINEDALYNALKENKIGGAALDVYENEPPKDSKLFELDNIVLTPHIAASTNEAQRDAAIIAADEIVEVFKGKTPKNVLNLPAVDAATFQIVKPYLNICEKVGKFISQSITGKIKELEIIYCGELAEIDNQEILTRSILQGILAPVLNRAVNTINAPTIAKSRGIAVIEGKQCDVTTYDSVIKVKATTDEDSLYVEGTEILEPKIIKINDYNVDVKPDGNMFIAKYRDIPGTIGAIGTQLGKYEINIGTMQVGRDKIGGEAIMVLTIDHEIPEKITEAIKTLDNVHEAFALKL</sequence>
<dbReference type="GO" id="GO:0004617">
    <property type="term" value="F:phosphoglycerate dehydrogenase activity"/>
    <property type="evidence" value="ECO:0007669"/>
    <property type="project" value="UniProtKB-UniRule"/>
</dbReference>
<keyword evidence="13" id="KW-1185">Reference proteome</keyword>
<dbReference type="PROSITE" id="PS00670">
    <property type="entry name" value="D_2_HYDROXYACID_DH_2"/>
    <property type="match status" value="1"/>
</dbReference>
<name>A0A166C1D5_9EURY</name>
<dbReference type="SUPFAM" id="SSF143548">
    <property type="entry name" value="Serine metabolism enzymes domain"/>
    <property type="match status" value="1"/>
</dbReference>
<evidence type="ECO:0000256" key="7">
    <source>
        <dbReference type="ARBA" id="ARBA00023027"/>
    </source>
</evidence>
<gene>
    <name evidence="12" type="primary">serA</name>
    <name evidence="12" type="ORF">MBCUR_06480</name>
</gene>
<evidence type="ECO:0000256" key="2">
    <source>
        <dbReference type="ARBA" id="ARBA00005854"/>
    </source>
</evidence>
<dbReference type="PANTHER" id="PTHR42789:SF1">
    <property type="entry name" value="D-ISOMER SPECIFIC 2-HYDROXYACID DEHYDROGENASE FAMILY PROTEIN (AFU_ORTHOLOGUE AFUA_6G10090)"/>
    <property type="match status" value="1"/>
</dbReference>
<dbReference type="Pfam" id="PF01842">
    <property type="entry name" value="ACT"/>
    <property type="match status" value="1"/>
</dbReference>
<dbReference type="EC" id="1.1.1.95" evidence="3 10"/>
<dbReference type="FunFam" id="3.30.1330.90:FF:000003">
    <property type="entry name" value="D-3-phosphoglycerate dehydrogenase"/>
    <property type="match status" value="1"/>
</dbReference>
<dbReference type="Proteomes" id="UP000077245">
    <property type="component" value="Unassembled WGS sequence"/>
</dbReference>
<dbReference type="InterPro" id="IPR006139">
    <property type="entry name" value="D-isomer_2_OHA_DH_cat_dom"/>
</dbReference>
<comment type="caution">
    <text evidence="12">The sequence shown here is derived from an EMBL/GenBank/DDBJ whole genome shotgun (WGS) entry which is preliminary data.</text>
</comment>
<dbReference type="PATRIC" id="fig|49547.3.peg.682"/>
<evidence type="ECO:0000256" key="9">
    <source>
        <dbReference type="ARBA" id="ARBA00048731"/>
    </source>
</evidence>
<proteinExistence type="inferred from homology"/>
<dbReference type="SUPFAM" id="SSF55021">
    <property type="entry name" value="ACT-like"/>
    <property type="match status" value="1"/>
</dbReference>
<evidence type="ECO:0000259" key="11">
    <source>
        <dbReference type="PROSITE" id="PS51671"/>
    </source>
</evidence>
<dbReference type="InterPro" id="IPR006236">
    <property type="entry name" value="PGDH"/>
</dbReference>
<dbReference type="OrthoDB" id="7437at2157"/>
<keyword evidence="6 10" id="KW-0560">Oxidoreductase</keyword>
<evidence type="ECO:0000256" key="8">
    <source>
        <dbReference type="ARBA" id="ARBA00023299"/>
    </source>
</evidence>
<dbReference type="EMBL" id="LWMV01000125">
    <property type="protein sequence ID" value="KZX14030.1"/>
    <property type="molecule type" value="Genomic_DNA"/>
</dbReference>
<evidence type="ECO:0000256" key="3">
    <source>
        <dbReference type="ARBA" id="ARBA00013143"/>
    </source>
</evidence>
<dbReference type="InterPro" id="IPR029753">
    <property type="entry name" value="D-isomer_DH_CS"/>
</dbReference>
<dbReference type="SUPFAM" id="SSF52283">
    <property type="entry name" value="Formate/glycerate dehydrogenase catalytic domain-like"/>
    <property type="match status" value="1"/>
</dbReference>
<dbReference type="FunFam" id="3.30.70.260:FF:000008">
    <property type="entry name" value="D-3-phosphoglycerate dehydrogenase, chloroplastic"/>
    <property type="match status" value="1"/>
</dbReference>
<dbReference type="GO" id="GO:0006564">
    <property type="term" value="P:L-serine biosynthetic process"/>
    <property type="evidence" value="ECO:0007669"/>
    <property type="project" value="UniProtKB-UniRule"/>
</dbReference>
<dbReference type="Pfam" id="PF19304">
    <property type="entry name" value="PGDH_inter"/>
    <property type="match status" value="1"/>
</dbReference>
<accession>A0A166C1D5</accession>
<comment type="catalytic activity">
    <reaction evidence="9 10">
        <text>(2R)-3-phosphoglycerate + NAD(+) = 3-phosphooxypyruvate + NADH + H(+)</text>
        <dbReference type="Rhea" id="RHEA:12641"/>
        <dbReference type="ChEBI" id="CHEBI:15378"/>
        <dbReference type="ChEBI" id="CHEBI:18110"/>
        <dbReference type="ChEBI" id="CHEBI:57540"/>
        <dbReference type="ChEBI" id="CHEBI:57945"/>
        <dbReference type="ChEBI" id="CHEBI:58272"/>
        <dbReference type="EC" id="1.1.1.95"/>
    </reaction>
</comment>
<feature type="domain" description="ACT" evidence="11">
    <location>
        <begin position="452"/>
        <end position="524"/>
    </location>
</feature>
<evidence type="ECO:0000313" key="13">
    <source>
        <dbReference type="Proteomes" id="UP000077245"/>
    </source>
</evidence>
<dbReference type="InterPro" id="IPR036291">
    <property type="entry name" value="NAD(P)-bd_dom_sf"/>
</dbReference>
<dbReference type="GO" id="GO:0051287">
    <property type="term" value="F:NAD binding"/>
    <property type="evidence" value="ECO:0007669"/>
    <property type="project" value="UniProtKB-UniRule"/>
</dbReference>
<dbReference type="CDD" id="cd12173">
    <property type="entry name" value="PGDH_4"/>
    <property type="match status" value="1"/>
</dbReference>
<dbReference type="Gene3D" id="3.40.50.720">
    <property type="entry name" value="NAD(P)-binding Rossmann-like Domain"/>
    <property type="match status" value="2"/>
</dbReference>
<dbReference type="FunFam" id="3.40.50.720:FF:000021">
    <property type="entry name" value="D-3-phosphoglycerate dehydrogenase"/>
    <property type="match status" value="1"/>
</dbReference>
<evidence type="ECO:0000256" key="6">
    <source>
        <dbReference type="ARBA" id="ARBA00023002"/>
    </source>
</evidence>
<organism evidence="12 13">
    <name type="scientific">Methanobrevibacter curvatus</name>
    <dbReference type="NCBI Taxonomy" id="49547"/>
    <lineage>
        <taxon>Archaea</taxon>
        <taxon>Methanobacteriati</taxon>
        <taxon>Methanobacteriota</taxon>
        <taxon>Methanomada group</taxon>
        <taxon>Methanobacteria</taxon>
        <taxon>Methanobacteriales</taxon>
        <taxon>Methanobacteriaceae</taxon>
        <taxon>Methanobrevibacter</taxon>
    </lineage>
</organism>
<dbReference type="AlphaFoldDB" id="A0A166C1D5"/>